<name>A0A9W4IY07_9EURO</name>
<feature type="compositionally biased region" description="Polar residues" evidence="1">
    <location>
        <begin position="12"/>
        <end position="22"/>
    </location>
</feature>
<accession>A0A9W4IY07</accession>
<protein>
    <recommendedName>
        <fullName evidence="2">SRR1-like domain-containing protein</fullName>
    </recommendedName>
</protein>
<dbReference type="EMBL" id="CAJVPG010000133">
    <property type="protein sequence ID" value="CAG8360096.1"/>
    <property type="molecule type" value="Genomic_DNA"/>
</dbReference>
<organism evidence="3 4">
    <name type="scientific">Penicillium salamii</name>
    <dbReference type="NCBI Taxonomy" id="1612424"/>
    <lineage>
        <taxon>Eukaryota</taxon>
        <taxon>Fungi</taxon>
        <taxon>Dikarya</taxon>
        <taxon>Ascomycota</taxon>
        <taxon>Pezizomycotina</taxon>
        <taxon>Eurotiomycetes</taxon>
        <taxon>Eurotiomycetidae</taxon>
        <taxon>Eurotiales</taxon>
        <taxon>Aspergillaceae</taxon>
        <taxon>Penicillium</taxon>
    </lineage>
</organism>
<proteinExistence type="predicted"/>
<gene>
    <name evidence="3" type="ORF">PSALAMII_LOCUS3697</name>
</gene>
<evidence type="ECO:0000256" key="1">
    <source>
        <dbReference type="SAM" id="MobiDB-lite"/>
    </source>
</evidence>
<dbReference type="AlphaFoldDB" id="A0A9W4IY07"/>
<dbReference type="InterPro" id="IPR012942">
    <property type="entry name" value="SRR1-like"/>
</dbReference>
<reference evidence="3" key="1">
    <citation type="submission" date="2021-07" db="EMBL/GenBank/DDBJ databases">
        <authorList>
            <person name="Branca A.L. A."/>
        </authorList>
    </citation>
    <scope>NUCLEOTIDE SEQUENCE</scope>
</reference>
<evidence type="ECO:0000259" key="2">
    <source>
        <dbReference type="Pfam" id="PF07985"/>
    </source>
</evidence>
<comment type="caution">
    <text evidence="3">The sequence shown here is derived from an EMBL/GenBank/DDBJ whole genome shotgun (WGS) entry which is preliminary data.</text>
</comment>
<dbReference type="PANTHER" id="PTHR42080">
    <property type="entry name" value="SRR1 DOMAIN-CONTAINING PROTEIN"/>
    <property type="match status" value="1"/>
</dbReference>
<feature type="domain" description="SRR1-like" evidence="2">
    <location>
        <begin position="195"/>
        <end position="319"/>
    </location>
</feature>
<evidence type="ECO:0000313" key="4">
    <source>
        <dbReference type="Proteomes" id="UP001152649"/>
    </source>
</evidence>
<dbReference type="Pfam" id="PF07985">
    <property type="entry name" value="SRR1"/>
    <property type="match status" value="1"/>
</dbReference>
<evidence type="ECO:0000313" key="3">
    <source>
        <dbReference type="EMBL" id="CAG8360096.1"/>
    </source>
</evidence>
<sequence length="378" mass="42359">MGDQDIMKSHGPPSSDQLTCTFHSKCRPVNPTGETPKQLRKRLEEVYMSGRPLFTKKNIRYAWAQTKRTPGNGGKLYSKDFRGNTIEHDITIGRSHDWDHHLCGGCQEHQRYAMWSNFSLFYVSKDTLKANLKNKNDDALLSPVSILHRGYLVDAKTNQALPPVPTIEFERVDMVNRIRNYEWKGSLACRKLKAILSASAQAHDIKKTISFALGCFSSTALHYCECKRSMAQHALLRTLKEWLQKKNGSKSPCYAQDPGYNSIDKRILGESGIQVIDDPCGWLEVDEQSMVVSIGASLPVKEIIADIARPAVIIWERVGVTEAIGLAGNSDLADPGSLRVLQMMEDYEVHDFGAGEELSAWGSLGLYIRKSKTAPNFR</sequence>
<dbReference type="Proteomes" id="UP001152649">
    <property type="component" value="Unassembled WGS sequence"/>
</dbReference>
<dbReference type="OrthoDB" id="5230585at2759"/>
<dbReference type="PANTHER" id="PTHR42080:SF3">
    <property type="entry name" value="SRR1-LIKE DOMAIN-CONTAINING PROTEIN"/>
    <property type="match status" value="1"/>
</dbReference>
<feature type="region of interest" description="Disordered" evidence="1">
    <location>
        <begin position="1"/>
        <end position="23"/>
    </location>
</feature>
<keyword evidence="4" id="KW-1185">Reference proteome</keyword>